<gene>
    <name evidence="1" type="ORF">LCGC14_1429970</name>
</gene>
<reference evidence="1" key="1">
    <citation type="journal article" date="2015" name="Nature">
        <title>Complex archaea that bridge the gap between prokaryotes and eukaryotes.</title>
        <authorList>
            <person name="Spang A."/>
            <person name="Saw J.H."/>
            <person name="Jorgensen S.L."/>
            <person name="Zaremba-Niedzwiedzka K."/>
            <person name="Martijn J."/>
            <person name="Lind A.E."/>
            <person name="van Eijk R."/>
            <person name="Schleper C."/>
            <person name="Guy L."/>
            <person name="Ettema T.J."/>
        </authorList>
    </citation>
    <scope>NUCLEOTIDE SEQUENCE</scope>
</reference>
<proteinExistence type="predicted"/>
<organism evidence="1">
    <name type="scientific">marine sediment metagenome</name>
    <dbReference type="NCBI Taxonomy" id="412755"/>
    <lineage>
        <taxon>unclassified sequences</taxon>
        <taxon>metagenomes</taxon>
        <taxon>ecological metagenomes</taxon>
    </lineage>
</organism>
<protein>
    <submittedName>
        <fullName evidence="1">Uncharacterized protein</fullName>
    </submittedName>
</protein>
<dbReference type="EMBL" id="LAZR01009622">
    <property type="protein sequence ID" value="KKM71504.1"/>
    <property type="molecule type" value="Genomic_DNA"/>
</dbReference>
<name>A0A0F9JNW5_9ZZZZ</name>
<evidence type="ECO:0000313" key="1">
    <source>
        <dbReference type="EMBL" id="KKM71504.1"/>
    </source>
</evidence>
<sequence length="347" mass="40691">MSIKINLGTEAYDFSSGILTENHPLKNFKTNLLISGGSRSERTELLSHVLNQFYATLPDIGVLLIQLGSNEDTYLYQLDKVFEYGTPELNIPYYTGHWFNMLNRERFINYMNAVFGFHFEMSFVIDNLTRCYKRGSLPSSIIDFLEDLKKYLIKHPYHEEFTEGNVKSFEKAIEIFQEDPVLEDTISIPLKEIPEWLNLWKEGKKICIDLTKCDTFQQRLLVTLITQAILKHVDQSNSDIPTGIVVMEDVGDIMEKLPYKDYKRIFMSNREYYRTIIEESYVLTPEQFAEVYGDDNYLMNVQLENTFRHLIGNEFRYRSISQITVCKDIANIYEDIDSYSQIKIHID</sequence>
<accession>A0A0F9JNW5</accession>
<comment type="caution">
    <text evidence="1">The sequence shown here is derived from an EMBL/GenBank/DDBJ whole genome shotgun (WGS) entry which is preliminary data.</text>
</comment>
<dbReference type="AlphaFoldDB" id="A0A0F9JNW5"/>